<protein>
    <submittedName>
        <fullName evidence="1">Uncharacterized protein</fullName>
    </submittedName>
</protein>
<sequence>MYFAANLPFSAAVWRIFRILTSCFDASFSFGFCRSGFYATRFIKFTKT</sequence>
<dbReference type="Proteomes" id="UP000011939">
    <property type="component" value="Unassembled WGS sequence"/>
</dbReference>
<accession>M5IQC9</accession>
<dbReference type="STRING" id="1244083.CSUNSWCD_2259"/>
<evidence type="ECO:0000313" key="1">
    <source>
        <dbReference type="EMBL" id="EKU11136.1"/>
    </source>
</evidence>
<dbReference type="EMBL" id="AMZQ01000008">
    <property type="protein sequence ID" value="EKU11136.1"/>
    <property type="molecule type" value="Genomic_DNA"/>
</dbReference>
<comment type="caution">
    <text evidence="1">The sequence shown here is derived from an EMBL/GenBank/DDBJ whole genome shotgun (WGS) entry which is preliminary data.</text>
</comment>
<evidence type="ECO:0000313" key="2">
    <source>
        <dbReference type="Proteomes" id="UP000011939"/>
    </source>
</evidence>
<organism evidence="1 2">
    <name type="scientific">Campylobacter showae CSUNSWCD</name>
    <dbReference type="NCBI Taxonomy" id="1244083"/>
    <lineage>
        <taxon>Bacteria</taxon>
        <taxon>Pseudomonadati</taxon>
        <taxon>Campylobacterota</taxon>
        <taxon>Epsilonproteobacteria</taxon>
        <taxon>Campylobacterales</taxon>
        <taxon>Campylobacteraceae</taxon>
        <taxon>Campylobacter</taxon>
    </lineage>
</organism>
<dbReference type="AlphaFoldDB" id="M5IQC9"/>
<gene>
    <name evidence="1" type="ORF">CSUNSWCD_2259</name>
</gene>
<name>M5IQC9_9BACT</name>
<reference evidence="1 2" key="1">
    <citation type="journal article" date="2013" name="Genome Announc.">
        <title>Genome Sequence of Campylobacter showae UNSWCD, Isolated from a Patient with Crohn's Disease.</title>
        <authorList>
            <person name="Tay A.P."/>
            <person name="Kaakoush N.O."/>
            <person name="Deshpande N.P."/>
            <person name="Chen Z."/>
            <person name="Mitchell H."/>
            <person name="Wilkins M.R."/>
        </authorList>
    </citation>
    <scope>NUCLEOTIDE SEQUENCE [LARGE SCALE GENOMIC DNA]</scope>
    <source>
        <strain evidence="1 2">CSUNSWCD</strain>
    </source>
</reference>
<dbReference type="PATRIC" id="fig|1244083.3.peg.1503"/>
<proteinExistence type="predicted"/>